<dbReference type="Pfam" id="PF00129">
    <property type="entry name" value="MHC_I"/>
    <property type="match status" value="1"/>
</dbReference>
<organism evidence="4 5">
    <name type="scientific">Paramormyrops kingsleyae</name>
    <dbReference type="NCBI Taxonomy" id="1676925"/>
    <lineage>
        <taxon>Eukaryota</taxon>
        <taxon>Metazoa</taxon>
        <taxon>Chordata</taxon>
        <taxon>Craniata</taxon>
        <taxon>Vertebrata</taxon>
        <taxon>Euteleostomi</taxon>
        <taxon>Actinopterygii</taxon>
        <taxon>Neopterygii</taxon>
        <taxon>Teleostei</taxon>
        <taxon>Osteoglossocephala</taxon>
        <taxon>Osteoglossomorpha</taxon>
        <taxon>Osteoglossiformes</taxon>
        <taxon>Mormyridae</taxon>
        <taxon>Paramormyrops</taxon>
    </lineage>
</organism>
<evidence type="ECO:0000256" key="2">
    <source>
        <dbReference type="RuleBase" id="RU004439"/>
    </source>
</evidence>
<evidence type="ECO:0000256" key="1">
    <source>
        <dbReference type="ARBA" id="ARBA00023180"/>
    </source>
</evidence>
<dbReference type="AlphaFoldDB" id="A0A3B3SGB2"/>
<dbReference type="InterPro" id="IPR001039">
    <property type="entry name" value="MHC_I_a_a1/a2"/>
</dbReference>
<dbReference type="InterPro" id="IPR037055">
    <property type="entry name" value="MHC_I-like_Ag-recog_sf"/>
</dbReference>
<protein>
    <recommendedName>
        <fullName evidence="3">MHC class I-like antigen recognition-like domain-containing protein</fullName>
    </recommendedName>
</protein>
<name>A0A3B3SGB2_9TELE</name>
<dbReference type="PANTHER" id="PTHR16675:SF237">
    <property type="entry name" value="MHC CLASS I ANTIGEN TRANSCRIPT VARIANT 1-RELATED"/>
    <property type="match status" value="1"/>
</dbReference>
<feature type="domain" description="MHC class I-like antigen recognition-like" evidence="3">
    <location>
        <begin position="37"/>
        <end position="185"/>
    </location>
</feature>
<dbReference type="STRING" id="1676925.ENSPKIP00000029443"/>
<comment type="similarity">
    <text evidence="2">Belongs to the MHC class I family.</text>
</comment>
<evidence type="ECO:0000313" key="5">
    <source>
        <dbReference type="Proteomes" id="UP000261540"/>
    </source>
</evidence>
<dbReference type="Proteomes" id="UP000261540">
    <property type="component" value="Unplaced"/>
</dbReference>
<dbReference type="FunFam" id="3.30.500.10:FF:000001">
    <property type="entry name" value="H-2 class I histocompatibility antigen, alpha chain"/>
    <property type="match status" value="1"/>
</dbReference>
<reference evidence="4" key="2">
    <citation type="submission" date="2025-09" db="UniProtKB">
        <authorList>
            <consortium name="Ensembl"/>
        </authorList>
    </citation>
    <scope>IDENTIFICATION</scope>
</reference>
<evidence type="ECO:0000259" key="3">
    <source>
        <dbReference type="Pfam" id="PF00129"/>
    </source>
</evidence>
<keyword evidence="5" id="KW-1185">Reference proteome</keyword>
<dbReference type="GO" id="GO:0009897">
    <property type="term" value="C:external side of plasma membrane"/>
    <property type="evidence" value="ECO:0007669"/>
    <property type="project" value="TreeGrafter"/>
</dbReference>
<dbReference type="GO" id="GO:0005615">
    <property type="term" value="C:extracellular space"/>
    <property type="evidence" value="ECO:0007669"/>
    <property type="project" value="TreeGrafter"/>
</dbReference>
<dbReference type="GeneTree" id="ENSGT01120000271828"/>
<dbReference type="InterPro" id="IPR011161">
    <property type="entry name" value="MHC_I-like_Ag-recog"/>
</dbReference>
<dbReference type="Ensembl" id="ENSPKIT00000010240.1">
    <property type="protein sequence ID" value="ENSPKIP00000029443.1"/>
    <property type="gene ID" value="ENSPKIG00000010685.1"/>
</dbReference>
<dbReference type="Gene3D" id="3.30.500.10">
    <property type="entry name" value="MHC class I-like antigen recognition-like"/>
    <property type="match status" value="1"/>
</dbReference>
<accession>A0A3B3SGB2</accession>
<dbReference type="PANTHER" id="PTHR16675">
    <property type="entry name" value="MHC CLASS I-RELATED"/>
    <property type="match status" value="1"/>
</dbReference>
<evidence type="ECO:0000313" key="4">
    <source>
        <dbReference type="Ensembl" id="ENSPKIP00000029443.1"/>
    </source>
</evidence>
<dbReference type="GO" id="GO:0006955">
    <property type="term" value="P:immune response"/>
    <property type="evidence" value="ECO:0007669"/>
    <property type="project" value="TreeGrafter"/>
</dbReference>
<dbReference type="SUPFAM" id="SSF54452">
    <property type="entry name" value="MHC antigen-recognition domain"/>
    <property type="match status" value="1"/>
</dbReference>
<dbReference type="InterPro" id="IPR050208">
    <property type="entry name" value="MHC_class-I_related"/>
</dbReference>
<dbReference type="InterPro" id="IPR011162">
    <property type="entry name" value="MHC_I/II-like_Ag-recog"/>
</dbReference>
<dbReference type="PRINTS" id="PR01638">
    <property type="entry name" value="MHCCLASSI"/>
</dbReference>
<keyword evidence="1" id="KW-0325">Glycoprotein</keyword>
<reference evidence="4" key="1">
    <citation type="submission" date="2025-08" db="UniProtKB">
        <authorList>
            <consortium name="Ensembl"/>
        </authorList>
    </citation>
    <scope>IDENTIFICATION</scope>
</reference>
<proteinExistence type="inferred from homology"/>
<sequence length="215" mass="24933">MLIIFASFNSLKCKGLCEISSFRLLSPYVYSSTSGIPNLPEFMIVGLVDGEPFVHYDSNSHKMTHLQEWMAKSEGPDYWNRESQIAMGNEQVFKNNIEVAKQRFNQTGGIHTVQWMYGCDWDDETGATGALHLYGYDGRDFIALDFRTMTYWDHDRAWLNYLKSYFTQECIEWLKKYVSYGKSTLERTGTDLNFHHPAELCSVQTGTDNFFINFI</sequence>